<evidence type="ECO:0008006" key="3">
    <source>
        <dbReference type="Google" id="ProtNLM"/>
    </source>
</evidence>
<accession>A0AAQ3TGR9</accession>
<dbReference type="Pfam" id="PF04827">
    <property type="entry name" value="Plant_tran"/>
    <property type="match status" value="1"/>
</dbReference>
<dbReference type="AlphaFoldDB" id="A0AAQ3TGR9"/>
<dbReference type="InterPro" id="IPR006912">
    <property type="entry name" value="Harbinger_derived_prot"/>
</dbReference>
<proteinExistence type="predicted"/>
<dbReference type="EMBL" id="CP144749">
    <property type="protein sequence ID" value="WVZ73679.1"/>
    <property type="molecule type" value="Genomic_DNA"/>
</dbReference>
<dbReference type="Proteomes" id="UP001341281">
    <property type="component" value="Chromosome 05"/>
</dbReference>
<dbReference type="PANTHER" id="PTHR47150:SF6">
    <property type="entry name" value="OS01G0872900 PROTEIN"/>
    <property type="match status" value="1"/>
</dbReference>
<evidence type="ECO:0000313" key="2">
    <source>
        <dbReference type="Proteomes" id="UP001341281"/>
    </source>
</evidence>
<organism evidence="1 2">
    <name type="scientific">Paspalum notatum var. saurae</name>
    <dbReference type="NCBI Taxonomy" id="547442"/>
    <lineage>
        <taxon>Eukaryota</taxon>
        <taxon>Viridiplantae</taxon>
        <taxon>Streptophyta</taxon>
        <taxon>Embryophyta</taxon>
        <taxon>Tracheophyta</taxon>
        <taxon>Spermatophyta</taxon>
        <taxon>Magnoliopsida</taxon>
        <taxon>Liliopsida</taxon>
        <taxon>Poales</taxon>
        <taxon>Poaceae</taxon>
        <taxon>PACMAD clade</taxon>
        <taxon>Panicoideae</taxon>
        <taxon>Andropogonodae</taxon>
        <taxon>Paspaleae</taxon>
        <taxon>Paspalinae</taxon>
        <taxon>Paspalum</taxon>
    </lineage>
</organism>
<reference evidence="1 2" key="1">
    <citation type="submission" date="2024-02" db="EMBL/GenBank/DDBJ databases">
        <title>High-quality chromosome-scale genome assembly of Pensacola bahiagrass (Paspalum notatum Flugge var. saurae).</title>
        <authorList>
            <person name="Vega J.M."/>
            <person name="Podio M."/>
            <person name="Orjuela J."/>
            <person name="Siena L.A."/>
            <person name="Pessino S.C."/>
            <person name="Combes M.C."/>
            <person name="Mariac C."/>
            <person name="Albertini E."/>
            <person name="Pupilli F."/>
            <person name="Ortiz J.P.A."/>
            <person name="Leblanc O."/>
        </authorList>
    </citation>
    <scope>NUCLEOTIDE SEQUENCE [LARGE SCALE GENOMIC DNA]</scope>
    <source>
        <strain evidence="1">R1</strain>
        <tissue evidence="1">Leaf</tissue>
    </source>
</reference>
<sequence>MTSMCSIDHLSFDDLVSGHAPQVNFTVNGNTYNMGYYLADGIYPQWATLVKGIPLARPLNNNSLTPYKHKTGRMLRSISNWFPVDMWYIMCTCVISHNMTVEDERDLDQVLEDEYDDGTAAPPLPRAHPTIDRIIARRSKIQDKVVHGQLQHDLD</sequence>
<keyword evidence="2" id="KW-1185">Reference proteome</keyword>
<gene>
    <name evidence="1" type="ORF">U9M48_021961</name>
</gene>
<protein>
    <recommendedName>
        <fullName evidence="3">Protein ALP1-like</fullName>
    </recommendedName>
</protein>
<name>A0AAQ3TGR9_PASNO</name>
<dbReference type="PANTHER" id="PTHR47150">
    <property type="entry name" value="OS12G0169200 PROTEIN"/>
    <property type="match status" value="1"/>
</dbReference>
<evidence type="ECO:0000313" key="1">
    <source>
        <dbReference type="EMBL" id="WVZ73679.1"/>
    </source>
</evidence>